<dbReference type="SUPFAM" id="SSF52200">
    <property type="entry name" value="Toll/Interleukin receptor TIR domain"/>
    <property type="match status" value="1"/>
</dbReference>
<dbReference type="InterPro" id="IPR000157">
    <property type="entry name" value="TIR_dom"/>
</dbReference>
<keyword evidence="3" id="KW-1185">Reference proteome</keyword>
<dbReference type="InterPro" id="IPR035897">
    <property type="entry name" value="Toll_tir_struct_dom_sf"/>
</dbReference>
<evidence type="ECO:0000259" key="1">
    <source>
        <dbReference type="PROSITE" id="PS50104"/>
    </source>
</evidence>
<feature type="domain" description="TIR" evidence="1">
    <location>
        <begin position="1"/>
        <end position="136"/>
    </location>
</feature>
<dbReference type="Gene3D" id="3.40.50.10140">
    <property type="entry name" value="Toll/interleukin-1 receptor homology (TIR) domain"/>
    <property type="match status" value="1"/>
</dbReference>
<organism evidence="2 3">
    <name type="scientific">Chryseobacterium polytrichastri</name>
    <dbReference type="NCBI Taxonomy" id="1302687"/>
    <lineage>
        <taxon>Bacteria</taxon>
        <taxon>Pseudomonadati</taxon>
        <taxon>Bacteroidota</taxon>
        <taxon>Flavobacteriia</taxon>
        <taxon>Flavobacteriales</taxon>
        <taxon>Weeksellaceae</taxon>
        <taxon>Chryseobacterium group</taxon>
        <taxon>Chryseobacterium</taxon>
    </lineage>
</organism>
<dbReference type="Pfam" id="PF13676">
    <property type="entry name" value="TIR_2"/>
    <property type="match status" value="1"/>
</dbReference>
<dbReference type="PROSITE" id="PS50104">
    <property type="entry name" value="TIR"/>
    <property type="match status" value="1"/>
</dbReference>
<dbReference type="GO" id="GO:0007165">
    <property type="term" value="P:signal transduction"/>
    <property type="evidence" value="ECO:0007669"/>
    <property type="project" value="InterPro"/>
</dbReference>
<dbReference type="STRING" id="1302687.SAMN05444267_103331"/>
<dbReference type="AlphaFoldDB" id="A0A1M7FSK7"/>
<protein>
    <submittedName>
        <fullName evidence="2">TIR domain-containing protein</fullName>
    </submittedName>
</protein>
<sequence>MKIFISHSSKNKDFGNLLVDLLRSLGIKENEIIFTSNTGYGIPISQNIFHWLKAQITDSPFVIYLLSEEYYKSVACLNEMGAAWIIENEHAAIFTPNFNLSSKEFQGGALDPREIGFYINDEERILSFIQLISKKFEISTNAVLINQHIRRFLEQIKNIDTSKITSSNVQVYDSKTKNREIETQKNKVSNSESNNLLIVNPKITNESLYSKFIELILNKKMKDDEILLLYYVIETGRSKLMTGWQEDNEIKNIVEWEKINDIKDLLSKNYSSVIKRFELRGFTEVSAITSSNNPKELKLKDEIFSQILDLSPEINNIISEVVKNNFYEHVEEDKSNVFWDL</sequence>
<dbReference type="EMBL" id="FRAV01000033">
    <property type="protein sequence ID" value="SHM06966.1"/>
    <property type="molecule type" value="Genomic_DNA"/>
</dbReference>
<dbReference type="OrthoDB" id="4772211at2"/>
<accession>A0A1M7FSK7</accession>
<gene>
    <name evidence="2" type="ORF">SAMN05444267_103331</name>
</gene>
<evidence type="ECO:0000313" key="3">
    <source>
        <dbReference type="Proteomes" id="UP000184364"/>
    </source>
</evidence>
<proteinExistence type="predicted"/>
<reference evidence="3" key="1">
    <citation type="submission" date="2016-11" db="EMBL/GenBank/DDBJ databases">
        <authorList>
            <person name="Varghese N."/>
            <person name="Submissions S."/>
        </authorList>
    </citation>
    <scope>NUCLEOTIDE SEQUENCE [LARGE SCALE GENOMIC DNA]</scope>
    <source>
        <strain evidence="3">DSM 26899</strain>
    </source>
</reference>
<dbReference type="RefSeq" id="WP_073295695.1">
    <property type="nucleotide sequence ID" value="NZ_FRAV01000033.1"/>
</dbReference>
<evidence type="ECO:0000313" key="2">
    <source>
        <dbReference type="EMBL" id="SHM06966.1"/>
    </source>
</evidence>
<dbReference type="Proteomes" id="UP000184364">
    <property type="component" value="Unassembled WGS sequence"/>
</dbReference>
<name>A0A1M7FSK7_9FLAO</name>